<name>A0A4D9E3A1_9SAUR</name>
<feature type="region of interest" description="Disordered" evidence="1">
    <location>
        <begin position="743"/>
        <end position="794"/>
    </location>
</feature>
<keyword evidence="3" id="KW-0808">Transferase</keyword>
<feature type="compositionally biased region" description="Basic residues" evidence="1">
    <location>
        <begin position="259"/>
        <end position="268"/>
    </location>
</feature>
<evidence type="ECO:0000259" key="2">
    <source>
        <dbReference type="PROSITE" id="PS50076"/>
    </source>
</evidence>
<feature type="region of interest" description="Disordered" evidence="1">
    <location>
        <begin position="703"/>
        <end position="725"/>
    </location>
</feature>
<dbReference type="Pfam" id="PF00226">
    <property type="entry name" value="DnaJ"/>
    <property type="match status" value="1"/>
</dbReference>
<dbReference type="Pfam" id="PF14901">
    <property type="entry name" value="Jiv90"/>
    <property type="match status" value="1"/>
</dbReference>
<dbReference type="EMBL" id="QXTE01000170">
    <property type="protein sequence ID" value="TFK02925.1"/>
    <property type="molecule type" value="Genomic_DNA"/>
</dbReference>
<protein>
    <submittedName>
        <fullName evidence="3">Protein O-linked-mannose beta-1,2-N-acetylglucosaminyltransferase 1</fullName>
    </submittedName>
</protein>
<reference evidence="3 4" key="1">
    <citation type="submission" date="2019-04" db="EMBL/GenBank/DDBJ databases">
        <title>Draft genome of the big-headed turtle Platysternon megacephalum.</title>
        <authorList>
            <person name="Gong S."/>
        </authorList>
    </citation>
    <scope>NUCLEOTIDE SEQUENCE [LARGE SCALE GENOMIC DNA]</scope>
    <source>
        <strain evidence="3">DO16091913</strain>
        <tissue evidence="3">Muscle</tissue>
    </source>
</reference>
<reference evidence="3 4" key="2">
    <citation type="submission" date="2019-04" db="EMBL/GenBank/DDBJ databases">
        <title>The genome sequence of big-headed turtle.</title>
        <authorList>
            <person name="Gong S."/>
        </authorList>
    </citation>
    <scope>NUCLEOTIDE SEQUENCE [LARGE SCALE GENOMIC DNA]</scope>
    <source>
        <strain evidence="3">DO16091913</strain>
        <tissue evidence="3">Muscle</tissue>
    </source>
</reference>
<dbReference type="OrthoDB" id="1507364at2759"/>
<keyword evidence="4" id="KW-1185">Reference proteome</keyword>
<accession>A0A4D9E3A1</accession>
<dbReference type="PANTHER" id="PTHR44665:SF1">
    <property type="entry name" value="DNAJ HOMOLOG SUBFAMILY C MEMBER 14"/>
    <property type="match status" value="1"/>
</dbReference>
<dbReference type="GO" id="GO:0050780">
    <property type="term" value="F:dopamine receptor binding"/>
    <property type="evidence" value="ECO:0007669"/>
    <property type="project" value="TreeGrafter"/>
</dbReference>
<dbReference type="PANTHER" id="PTHR44665">
    <property type="entry name" value="DNAJ HOMOLOG SUBFAMILY C MEMBER 14"/>
    <property type="match status" value="1"/>
</dbReference>
<dbReference type="SUPFAM" id="SSF46565">
    <property type="entry name" value="Chaperone J-domain"/>
    <property type="match status" value="1"/>
</dbReference>
<feature type="region of interest" description="Disordered" evidence="1">
    <location>
        <begin position="66"/>
        <end position="103"/>
    </location>
</feature>
<evidence type="ECO:0000256" key="1">
    <source>
        <dbReference type="SAM" id="MobiDB-lite"/>
    </source>
</evidence>
<feature type="compositionally biased region" description="Low complexity" evidence="1">
    <location>
        <begin position="92"/>
        <end position="101"/>
    </location>
</feature>
<proteinExistence type="predicted"/>
<feature type="compositionally biased region" description="Basic residues" evidence="1">
    <location>
        <begin position="291"/>
        <end position="306"/>
    </location>
</feature>
<dbReference type="InterPro" id="IPR036869">
    <property type="entry name" value="J_dom_sf"/>
</dbReference>
<dbReference type="STRING" id="55544.A0A4D9E3A1"/>
<dbReference type="AlphaFoldDB" id="A0A4D9E3A1"/>
<feature type="domain" description="J" evidence="2">
    <location>
        <begin position="527"/>
        <end position="591"/>
    </location>
</feature>
<evidence type="ECO:0000313" key="3">
    <source>
        <dbReference type="EMBL" id="TFK02925.1"/>
    </source>
</evidence>
<feature type="region of interest" description="Disordered" evidence="1">
    <location>
        <begin position="21"/>
        <end position="45"/>
    </location>
</feature>
<dbReference type="PRINTS" id="PR00625">
    <property type="entry name" value="JDOMAIN"/>
</dbReference>
<dbReference type="CDD" id="cd06257">
    <property type="entry name" value="DnaJ"/>
    <property type="match status" value="1"/>
</dbReference>
<comment type="caution">
    <text evidence="3">The sequence shown here is derived from an EMBL/GenBank/DDBJ whole genome shotgun (WGS) entry which is preliminary data.</text>
</comment>
<dbReference type="InterPro" id="IPR052317">
    <property type="entry name" value="Viral_replicn-host_int_reg"/>
</dbReference>
<feature type="compositionally biased region" description="Basic and acidic residues" evidence="1">
    <location>
        <begin position="269"/>
        <end position="285"/>
    </location>
</feature>
<feature type="compositionally biased region" description="Basic residues" evidence="1">
    <location>
        <begin position="782"/>
        <end position="794"/>
    </location>
</feature>
<dbReference type="Proteomes" id="UP000297703">
    <property type="component" value="Unassembled WGS sequence"/>
</dbReference>
<feature type="region of interest" description="Disordered" evidence="1">
    <location>
        <begin position="122"/>
        <end position="141"/>
    </location>
</feature>
<dbReference type="PROSITE" id="PS50076">
    <property type="entry name" value="DNAJ_2"/>
    <property type="match status" value="1"/>
</dbReference>
<feature type="compositionally biased region" description="Low complexity" evidence="1">
    <location>
        <begin position="760"/>
        <end position="776"/>
    </location>
</feature>
<dbReference type="Gene3D" id="1.10.287.110">
    <property type="entry name" value="DnaJ domain"/>
    <property type="match status" value="1"/>
</dbReference>
<evidence type="ECO:0000313" key="4">
    <source>
        <dbReference type="Proteomes" id="UP000297703"/>
    </source>
</evidence>
<gene>
    <name evidence="3" type="ORF">DR999_PMT14652</name>
</gene>
<keyword evidence="3" id="KW-0328">Glycosyltransferase</keyword>
<feature type="region of interest" description="Disordered" evidence="1">
    <location>
        <begin position="213"/>
        <end position="306"/>
    </location>
</feature>
<dbReference type="InterPro" id="IPR001623">
    <property type="entry name" value="DnaJ_domain"/>
</dbReference>
<dbReference type="SMART" id="SM00271">
    <property type="entry name" value="DnaJ"/>
    <property type="match status" value="1"/>
</dbReference>
<organism evidence="3 4">
    <name type="scientific">Platysternon megacephalum</name>
    <name type="common">big-headed turtle</name>
    <dbReference type="NCBI Taxonomy" id="55544"/>
    <lineage>
        <taxon>Eukaryota</taxon>
        <taxon>Metazoa</taxon>
        <taxon>Chordata</taxon>
        <taxon>Craniata</taxon>
        <taxon>Vertebrata</taxon>
        <taxon>Euteleostomi</taxon>
        <taxon>Archelosauria</taxon>
        <taxon>Testudinata</taxon>
        <taxon>Testudines</taxon>
        <taxon>Cryptodira</taxon>
        <taxon>Durocryptodira</taxon>
        <taxon>Testudinoidea</taxon>
        <taxon>Platysternidae</taxon>
        <taxon>Platysternon</taxon>
    </lineage>
</organism>
<dbReference type="GO" id="GO:0016757">
    <property type="term" value="F:glycosyltransferase activity"/>
    <property type="evidence" value="ECO:0007669"/>
    <property type="project" value="UniProtKB-KW"/>
</dbReference>
<sequence length="794" mass="86292">MSGGGGMCEAKPDSSCCWSGELPEGRGAPGASPRVDNRPLFSSFGDPGSTGANGCQFFHECCGPEGPERTSPSQSCPKQLHGATKGLEPMEARGPAAAGTPRARETLLAEPSAERLGKVEEAGHSPHQGFPEGGGQRPACTAGEGVGWNGSCDRVPPAENGLHFTEYSAPGSCLSSSECSCSCRGESLDSSRTYLEKGNCSCSITCQRWASESPGAEDEAFGPDSAPSLQGQEEDEEDDGVSKASEDPSDAGRVLGGRKNGRRQRHCSGTKDKEEGKENAKREGRSAPAGGKHKQARKRSHVDRRRHLKAEVPKQLEELAWVCVSCFKKLIKLVLVITHECGEYVEAGGRLLYSCCQLDAWDLASAQGSMRTWSQQARSSSGKAARWLGSWGIRLWRLLKMLGALLFLVLMLLLGSLRLCWRVSKSLLLAGAAKLGRTSSVARLLSLLDSPFLRRTWALFKETRTCKYVSHLLQKWRGLLGAAKGLRTDGLGEAVAGPDPGTGGRYQPSQEVARLLALADVPEEELNPFQVLGLEVTASDTELKKAYRQLAVLVHPDKNKHPQAEEAFKVLRAAWDIVSNPEKRQEYEIKRMAESELTKSMTEFLTKLREDLKEAMNTMMCSKCQGKHKRFEMDRDPLSARYCAECSKLHPAEEGDFWAESSMLGLKITYFALMDGKVYDITEWAGCQRVGISPDTHRVPYHISFGSRSSGSGGRQRTASEGSPASAADLQDFFNRIFQGTPGQMPNGGFFSPPPPPRAAAPSASAPAPKTESAAPKGDSKQKRRKKVRRPFQR</sequence>
<dbReference type="InterPro" id="IPR032843">
    <property type="entry name" value="Jiv"/>
</dbReference>